<dbReference type="Gene3D" id="1.20.1640.10">
    <property type="entry name" value="Multidrug efflux transporter AcrB transmembrane domain"/>
    <property type="match status" value="2"/>
</dbReference>
<dbReference type="Pfam" id="PF00873">
    <property type="entry name" value="ACR_tran"/>
    <property type="match status" value="1"/>
</dbReference>
<keyword evidence="1" id="KW-0472">Membrane</keyword>
<name>A0ABW3J9J8_9HYPH</name>
<dbReference type="PANTHER" id="PTHR32063:SF0">
    <property type="entry name" value="SWARMING MOTILITY PROTEIN SWRC"/>
    <property type="match status" value="1"/>
</dbReference>
<dbReference type="EMBL" id="JBHTJO010000001">
    <property type="protein sequence ID" value="MFD0986956.1"/>
    <property type="molecule type" value="Genomic_DNA"/>
</dbReference>
<dbReference type="SUPFAM" id="SSF82693">
    <property type="entry name" value="Multidrug efflux transporter AcrB pore domain, PN1, PN2, PC1 and PC2 subdomains"/>
    <property type="match status" value="2"/>
</dbReference>
<keyword evidence="1" id="KW-1133">Transmembrane helix</keyword>
<evidence type="ECO:0000259" key="2">
    <source>
        <dbReference type="PROSITE" id="PS50156"/>
    </source>
</evidence>
<dbReference type="Proteomes" id="UP001597102">
    <property type="component" value="Unassembled WGS sequence"/>
</dbReference>
<evidence type="ECO:0000256" key="1">
    <source>
        <dbReference type="SAM" id="Phobius"/>
    </source>
</evidence>
<feature type="transmembrane region" description="Helical" evidence="1">
    <location>
        <begin position="474"/>
        <end position="500"/>
    </location>
</feature>
<proteinExistence type="predicted"/>
<feature type="transmembrane region" description="Helical" evidence="1">
    <location>
        <begin position="345"/>
        <end position="364"/>
    </location>
</feature>
<feature type="transmembrane region" description="Helical" evidence="1">
    <location>
        <begin position="1018"/>
        <end position="1038"/>
    </location>
</feature>
<dbReference type="PROSITE" id="PS50156">
    <property type="entry name" value="SSD"/>
    <property type="match status" value="1"/>
</dbReference>
<feature type="transmembrane region" description="Helical" evidence="1">
    <location>
        <begin position="371"/>
        <end position="391"/>
    </location>
</feature>
<keyword evidence="4" id="KW-1185">Reference proteome</keyword>
<feature type="transmembrane region" description="Helical" evidence="1">
    <location>
        <begin position="535"/>
        <end position="553"/>
    </location>
</feature>
<feature type="transmembrane region" description="Helical" evidence="1">
    <location>
        <begin position="397"/>
        <end position="421"/>
    </location>
</feature>
<dbReference type="Gene3D" id="3.30.70.1440">
    <property type="entry name" value="Multidrug efflux transporter AcrB pore domain"/>
    <property type="match status" value="1"/>
</dbReference>
<feature type="transmembrane region" description="Helical" evidence="1">
    <location>
        <begin position="442"/>
        <end position="462"/>
    </location>
</feature>
<organism evidence="3 4">
    <name type="scientific">Methyloligella solikamskensis</name>
    <dbReference type="NCBI Taxonomy" id="1177756"/>
    <lineage>
        <taxon>Bacteria</taxon>
        <taxon>Pseudomonadati</taxon>
        <taxon>Pseudomonadota</taxon>
        <taxon>Alphaproteobacteria</taxon>
        <taxon>Hyphomicrobiales</taxon>
        <taxon>Hyphomicrobiaceae</taxon>
        <taxon>Methyloligella</taxon>
    </lineage>
</organism>
<dbReference type="InterPro" id="IPR000731">
    <property type="entry name" value="SSD"/>
</dbReference>
<dbReference type="InterPro" id="IPR027463">
    <property type="entry name" value="AcrB_DN_DC_subdom"/>
</dbReference>
<dbReference type="Gene3D" id="3.30.70.1430">
    <property type="entry name" value="Multidrug efflux transporter AcrB pore domain"/>
    <property type="match status" value="2"/>
</dbReference>
<feature type="transmembrane region" description="Helical" evidence="1">
    <location>
        <begin position="991"/>
        <end position="1012"/>
    </location>
</feature>
<dbReference type="RefSeq" id="WP_379088044.1">
    <property type="nucleotide sequence ID" value="NZ_JBHTJO010000001.1"/>
</dbReference>
<protein>
    <submittedName>
        <fullName evidence="3">Efflux RND transporter permease subunit</fullName>
    </submittedName>
</protein>
<reference evidence="4" key="1">
    <citation type="journal article" date="2019" name="Int. J. Syst. Evol. Microbiol.">
        <title>The Global Catalogue of Microorganisms (GCM) 10K type strain sequencing project: providing services to taxonomists for standard genome sequencing and annotation.</title>
        <authorList>
            <consortium name="The Broad Institute Genomics Platform"/>
            <consortium name="The Broad Institute Genome Sequencing Center for Infectious Disease"/>
            <person name="Wu L."/>
            <person name="Ma J."/>
        </authorList>
    </citation>
    <scope>NUCLEOTIDE SEQUENCE [LARGE SCALE GENOMIC DNA]</scope>
    <source>
        <strain evidence="4">CCUG 61697</strain>
    </source>
</reference>
<feature type="transmembrane region" description="Helical" evidence="1">
    <location>
        <begin position="900"/>
        <end position="922"/>
    </location>
</feature>
<feature type="domain" description="SSD" evidence="2">
    <location>
        <begin position="876"/>
        <end position="1043"/>
    </location>
</feature>
<comment type="caution">
    <text evidence="3">The sequence shown here is derived from an EMBL/GenBank/DDBJ whole genome shotgun (WGS) entry which is preliminary data.</text>
</comment>
<evidence type="ECO:0000313" key="4">
    <source>
        <dbReference type="Proteomes" id="UP001597102"/>
    </source>
</evidence>
<dbReference type="Gene3D" id="3.30.2090.10">
    <property type="entry name" value="Multidrug efflux transporter AcrB TolC docking domain, DN and DC subdomains"/>
    <property type="match status" value="2"/>
</dbReference>
<evidence type="ECO:0000313" key="3">
    <source>
        <dbReference type="EMBL" id="MFD0986956.1"/>
    </source>
</evidence>
<keyword evidence="1" id="KW-0812">Transmembrane</keyword>
<dbReference type="Gene3D" id="3.30.70.1320">
    <property type="entry name" value="Multidrug efflux transporter AcrB pore domain like"/>
    <property type="match status" value="1"/>
</dbReference>
<feature type="transmembrane region" description="Helical" evidence="1">
    <location>
        <begin position="874"/>
        <end position="893"/>
    </location>
</feature>
<sequence length="1073" mass="116143">MKDDGPAGFFASVARHGTLVAVATLIVCVLGIVGAFKIPIQMIPDLEVRTITVQTRWPGATPQDIEKEILIEQEEYLRSIPSLERLISRSSSGSAEIELEFPFNIDLNETMIRINNALSQVPSYPENVDQPRIFASSFSANSFMYFRVSPLPGNPRELDMDMMRDFVDDNVRPRLESVKDVSRVSVGGGAEKQIQILFDSAALAERGLTMAEVRESVRNRNRDTSGGEIESGKRRYLLRTIGRFDDPQALEELIIARRGGTITRLSDVAEVKLDHFEIYQQGYVNERPIIFLSVRREAGSNVIAIKDAVMAEVGPINREILEPAGMILEKTADDVTYVEASIANVWTNLAIGAVLATLVMYLFLRSAKATVVGVIGIPICTIAAFLGLLVAGRTINVISLAGVAFAIGMTLDNSIVVLESIDLARRRGLDRLKAAVTGVRQVWPAVLASTLTTVLVFIPIVFIQEEAGQLYSDIAVAVSASILASMLVAILVVPTAAAYLDLKPKGAELSAEVAMSNGSIVRAVGWLTATTLRRFICIVGVAGASAAVIVFLTPPAEYLPEGEEPKMFARMNAPPGYNLETMSEIGTELQDWLLPFVDADPANFQEGAAPVPALKYFFLMIEADGLRIIAETVDPGDIGALMDITTEKYQSYAGMRAFVSRGSIITSNDGGTRSVSLDISGRRLQEVYATASAAYARANEIFDGPRIQADPPTLTLSQPLIEVRPKWERAAELGMTADDLGFTVAAFTDGAYVGEFFRDDEKIDIYFYSRNGVETNLDNVGMMPVYTPQGTAVPLSAVADIRETVDTSTIRRIDGRRTVTLNIIPPDNVALETGVARVRSELVDYLKTSGEVPQGVTMTISGASDELNATREALLGNYVVAIAIIYLLLVAIFTHWGYPLLIMTTIPLGVAGGIVGLALMNWVGGLLPMLGMEPLIQPFDMITMLGFLILMGTVVNNPILIVDRALYNVREEGFGAKEAVMEAVSSRLRPIAMSTVTTICGLAPLVFIPGAGTELYRGVGAIVLFGILGTAVVTLTFLPALTLGVMRLVGYQLDEPEEAPREENVTPVKKKAA</sequence>
<dbReference type="PRINTS" id="PR00702">
    <property type="entry name" value="ACRIFLAVINRP"/>
</dbReference>
<dbReference type="PANTHER" id="PTHR32063">
    <property type="match status" value="1"/>
</dbReference>
<gene>
    <name evidence="3" type="ORF">ACFQ2F_07570</name>
</gene>
<dbReference type="SUPFAM" id="SSF82866">
    <property type="entry name" value="Multidrug efflux transporter AcrB transmembrane domain"/>
    <property type="match status" value="2"/>
</dbReference>
<dbReference type="SUPFAM" id="SSF82714">
    <property type="entry name" value="Multidrug efflux transporter AcrB TolC docking domain, DN and DC subdomains"/>
    <property type="match status" value="2"/>
</dbReference>
<accession>A0ABW3J9J8</accession>
<feature type="transmembrane region" description="Helical" evidence="1">
    <location>
        <begin position="942"/>
        <end position="962"/>
    </location>
</feature>
<dbReference type="InterPro" id="IPR001036">
    <property type="entry name" value="Acrflvin-R"/>
</dbReference>